<evidence type="ECO:0000256" key="1">
    <source>
        <dbReference type="SAM" id="MobiDB-lite"/>
    </source>
</evidence>
<reference evidence="2 3" key="1">
    <citation type="journal article" date="2018" name="Nat. Ecol. Evol.">
        <title>Genomic signatures of mitonuclear coevolution across populations of Tigriopus californicus.</title>
        <authorList>
            <person name="Barreto F.S."/>
            <person name="Watson E.T."/>
            <person name="Lima T.G."/>
            <person name="Willett C.S."/>
            <person name="Edmands S."/>
            <person name="Li W."/>
            <person name="Burton R.S."/>
        </authorList>
    </citation>
    <scope>NUCLEOTIDE SEQUENCE [LARGE SCALE GENOMIC DNA]</scope>
    <source>
        <strain evidence="2 3">San Diego</strain>
    </source>
</reference>
<evidence type="ECO:0000313" key="3">
    <source>
        <dbReference type="Proteomes" id="UP000318571"/>
    </source>
</evidence>
<protein>
    <submittedName>
        <fullName evidence="2">Uncharacterized protein</fullName>
    </submittedName>
</protein>
<comment type="caution">
    <text evidence="2">The sequence shown here is derived from an EMBL/GenBank/DDBJ whole genome shotgun (WGS) entry which is preliminary data.</text>
</comment>
<dbReference type="AlphaFoldDB" id="A0A553PA64"/>
<dbReference type="EMBL" id="VCGU01000005">
    <property type="protein sequence ID" value="TRY74571.1"/>
    <property type="molecule type" value="Genomic_DNA"/>
</dbReference>
<proteinExistence type="predicted"/>
<sequence length="97" mass="10493">MRSPAPDPDTRNEVVAPLPAHLYSCRHLFPADLTSPRPSESTRVWQGVSALTVSSSSALKVVKRLFRSSVSLCESGEKFKTDRPSPASIVMSSPPAQ</sequence>
<feature type="region of interest" description="Disordered" evidence="1">
    <location>
        <begin position="77"/>
        <end position="97"/>
    </location>
</feature>
<name>A0A553PA64_TIGCA</name>
<evidence type="ECO:0000313" key="2">
    <source>
        <dbReference type="EMBL" id="TRY74571.1"/>
    </source>
</evidence>
<keyword evidence="3" id="KW-1185">Reference proteome</keyword>
<gene>
    <name evidence="2" type="ORF">TCAL_15671</name>
</gene>
<organism evidence="2 3">
    <name type="scientific">Tigriopus californicus</name>
    <name type="common">Marine copepod</name>
    <dbReference type="NCBI Taxonomy" id="6832"/>
    <lineage>
        <taxon>Eukaryota</taxon>
        <taxon>Metazoa</taxon>
        <taxon>Ecdysozoa</taxon>
        <taxon>Arthropoda</taxon>
        <taxon>Crustacea</taxon>
        <taxon>Multicrustacea</taxon>
        <taxon>Hexanauplia</taxon>
        <taxon>Copepoda</taxon>
        <taxon>Harpacticoida</taxon>
        <taxon>Harpacticidae</taxon>
        <taxon>Tigriopus</taxon>
    </lineage>
</organism>
<accession>A0A553PA64</accession>
<dbReference type="Proteomes" id="UP000318571">
    <property type="component" value="Chromosome 2"/>
</dbReference>